<proteinExistence type="predicted"/>
<organism evidence="2 3">
    <name type="scientific">Oryza sativa subsp. japonica</name>
    <name type="common">Rice</name>
    <dbReference type="NCBI Taxonomy" id="39947"/>
    <lineage>
        <taxon>Eukaryota</taxon>
        <taxon>Viridiplantae</taxon>
        <taxon>Streptophyta</taxon>
        <taxon>Embryophyta</taxon>
        <taxon>Tracheophyta</taxon>
        <taxon>Spermatophyta</taxon>
        <taxon>Magnoliopsida</taxon>
        <taxon>Liliopsida</taxon>
        <taxon>Poales</taxon>
        <taxon>Poaceae</taxon>
        <taxon>BOP clade</taxon>
        <taxon>Oryzoideae</taxon>
        <taxon>Oryzeae</taxon>
        <taxon>Oryzinae</taxon>
        <taxon>Oryza</taxon>
        <taxon>Oryza sativa</taxon>
    </lineage>
</organism>
<feature type="region of interest" description="Disordered" evidence="1">
    <location>
        <begin position="1"/>
        <end position="41"/>
    </location>
</feature>
<gene>
    <name evidence="2" type="primary">P0706E03.19</name>
</gene>
<reference evidence="3" key="2">
    <citation type="journal article" date="2008" name="Nucleic Acids Res.">
        <title>The rice annotation project database (RAP-DB): 2008 update.</title>
        <authorList>
            <consortium name="The rice annotation project (RAP)"/>
        </authorList>
    </citation>
    <scope>GENOME REANNOTATION</scope>
    <source>
        <strain evidence="3">cv. Nipponbare</strain>
    </source>
</reference>
<sequence length="99" mass="10412">MTTSRARGDEGGSRTRDDGRRSGRRRRGGPQPPALGTAVRAKWEAAKRAPAATALRTVVRAEWAAAKRALTATGAQDGNEGGVGGDEEGSRNHCCLGRR</sequence>
<dbReference type="Proteomes" id="UP000000763">
    <property type="component" value="Chromosome 9"/>
</dbReference>
<evidence type="ECO:0000313" key="3">
    <source>
        <dbReference type="Proteomes" id="UP000000763"/>
    </source>
</evidence>
<evidence type="ECO:0000256" key="1">
    <source>
        <dbReference type="SAM" id="MobiDB-lite"/>
    </source>
</evidence>
<reference evidence="3" key="1">
    <citation type="journal article" date="2005" name="Nature">
        <title>The map-based sequence of the rice genome.</title>
        <authorList>
            <consortium name="International rice genome sequencing project (IRGSP)"/>
            <person name="Matsumoto T."/>
            <person name="Wu J."/>
            <person name="Kanamori H."/>
            <person name="Katayose Y."/>
            <person name="Fujisawa M."/>
            <person name="Namiki N."/>
            <person name="Mizuno H."/>
            <person name="Yamamoto K."/>
            <person name="Antonio B.A."/>
            <person name="Baba T."/>
            <person name="Sakata K."/>
            <person name="Nagamura Y."/>
            <person name="Aoki H."/>
            <person name="Arikawa K."/>
            <person name="Arita K."/>
            <person name="Bito T."/>
            <person name="Chiden Y."/>
            <person name="Fujitsuka N."/>
            <person name="Fukunaka R."/>
            <person name="Hamada M."/>
            <person name="Harada C."/>
            <person name="Hayashi A."/>
            <person name="Hijishita S."/>
            <person name="Honda M."/>
            <person name="Hosokawa S."/>
            <person name="Ichikawa Y."/>
            <person name="Idonuma A."/>
            <person name="Iijima M."/>
            <person name="Ikeda M."/>
            <person name="Ikeno M."/>
            <person name="Ito K."/>
            <person name="Ito S."/>
            <person name="Ito T."/>
            <person name="Ito Y."/>
            <person name="Ito Y."/>
            <person name="Iwabuchi A."/>
            <person name="Kamiya K."/>
            <person name="Karasawa W."/>
            <person name="Kurita K."/>
            <person name="Katagiri S."/>
            <person name="Kikuta A."/>
            <person name="Kobayashi H."/>
            <person name="Kobayashi N."/>
            <person name="Machita K."/>
            <person name="Maehara T."/>
            <person name="Masukawa M."/>
            <person name="Mizubayashi T."/>
            <person name="Mukai Y."/>
            <person name="Nagasaki H."/>
            <person name="Nagata Y."/>
            <person name="Naito S."/>
            <person name="Nakashima M."/>
            <person name="Nakama Y."/>
            <person name="Nakamichi Y."/>
            <person name="Nakamura M."/>
            <person name="Meguro A."/>
            <person name="Negishi M."/>
            <person name="Ohta I."/>
            <person name="Ohta T."/>
            <person name="Okamoto M."/>
            <person name="Ono N."/>
            <person name="Saji S."/>
            <person name="Sakaguchi M."/>
            <person name="Sakai K."/>
            <person name="Shibata M."/>
            <person name="Shimokawa T."/>
            <person name="Song J."/>
            <person name="Takazaki Y."/>
            <person name="Terasawa K."/>
            <person name="Tsugane M."/>
            <person name="Tsuji K."/>
            <person name="Ueda S."/>
            <person name="Waki K."/>
            <person name="Yamagata H."/>
            <person name="Yamamoto M."/>
            <person name="Yamamoto S."/>
            <person name="Yamane H."/>
            <person name="Yoshiki S."/>
            <person name="Yoshihara R."/>
            <person name="Yukawa K."/>
            <person name="Zhong H."/>
            <person name="Yano M."/>
            <person name="Yuan Q."/>
            <person name="Ouyang S."/>
            <person name="Liu J."/>
            <person name="Jones K.M."/>
            <person name="Gansberger K."/>
            <person name="Moffat K."/>
            <person name="Hill J."/>
            <person name="Bera J."/>
            <person name="Fadrosh D."/>
            <person name="Jin S."/>
            <person name="Johri S."/>
            <person name="Kim M."/>
            <person name="Overton L."/>
            <person name="Reardon M."/>
            <person name="Tsitrin T."/>
            <person name="Vuong H."/>
            <person name="Weaver B."/>
            <person name="Ciecko A."/>
            <person name="Tallon L."/>
            <person name="Jackson J."/>
            <person name="Pai G."/>
            <person name="Aken S.V."/>
            <person name="Utterback T."/>
            <person name="Reidmuller S."/>
            <person name="Feldblyum T."/>
            <person name="Hsiao J."/>
            <person name="Zismann V."/>
            <person name="Iobst S."/>
            <person name="de Vazeille A.R."/>
            <person name="Buell C.R."/>
            <person name="Ying K."/>
            <person name="Li Y."/>
            <person name="Lu T."/>
            <person name="Huang Y."/>
            <person name="Zhao Q."/>
            <person name="Feng Q."/>
            <person name="Zhang L."/>
            <person name="Zhu J."/>
            <person name="Weng Q."/>
            <person name="Mu J."/>
            <person name="Lu Y."/>
            <person name="Fan D."/>
            <person name="Liu Y."/>
            <person name="Guan J."/>
            <person name="Zhang Y."/>
            <person name="Yu S."/>
            <person name="Liu X."/>
            <person name="Zhang Y."/>
            <person name="Hong G."/>
            <person name="Han B."/>
            <person name="Choisne N."/>
            <person name="Demange N."/>
            <person name="Orjeda G."/>
            <person name="Samain S."/>
            <person name="Cattolico L."/>
            <person name="Pelletier E."/>
            <person name="Couloux A."/>
            <person name="Segurens B."/>
            <person name="Wincker P."/>
            <person name="D'Hont A."/>
            <person name="Scarpelli C."/>
            <person name="Weissenbach J."/>
            <person name="Salanoubat M."/>
            <person name="Quetier F."/>
            <person name="Yu Y."/>
            <person name="Kim H.R."/>
            <person name="Rambo T."/>
            <person name="Currie J."/>
            <person name="Collura K."/>
            <person name="Luo M."/>
            <person name="Yang T."/>
            <person name="Ammiraju J.S.S."/>
            <person name="Engler F."/>
            <person name="Soderlund C."/>
            <person name="Wing R.A."/>
            <person name="Palmer L.E."/>
            <person name="de la Bastide M."/>
            <person name="Spiegel L."/>
            <person name="Nascimento L."/>
            <person name="Zutavern T."/>
            <person name="O'Shaughnessy A."/>
            <person name="Dike S."/>
            <person name="Dedhia N."/>
            <person name="Preston R."/>
            <person name="Balija V."/>
            <person name="McCombie W.R."/>
            <person name="Chow T."/>
            <person name="Chen H."/>
            <person name="Chung M."/>
            <person name="Chen C."/>
            <person name="Shaw J."/>
            <person name="Wu H."/>
            <person name="Hsiao K."/>
            <person name="Chao Y."/>
            <person name="Chu M."/>
            <person name="Cheng C."/>
            <person name="Hour A."/>
            <person name="Lee P."/>
            <person name="Lin S."/>
            <person name="Lin Y."/>
            <person name="Liou J."/>
            <person name="Liu S."/>
            <person name="Hsing Y."/>
            <person name="Raghuvanshi S."/>
            <person name="Mohanty A."/>
            <person name="Bharti A.K."/>
            <person name="Gaur A."/>
            <person name="Gupta V."/>
            <person name="Kumar D."/>
            <person name="Ravi V."/>
            <person name="Vij S."/>
            <person name="Kapur A."/>
            <person name="Khurana P."/>
            <person name="Khurana P."/>
            <person name="Khurana J.P."/>
            <person name="Tyagi A.K."/>
            <person name="Gaikwad K."/>
            <person name="Singh A."/>
            <person name="Dalal V."/>
            <person name="Srivastava S."/>
            <person name="Dixit A."/>
            <person name="Pal A.K."/>
            <person name="Ghazi I.A."/>
            <person name="Yadav M."/>
            <person name="Pandit A."/>
            <person name="Bhargava A."/>
            <person name="Sureshbabu K."/>
            <person name="Batra K."/>
            <person name="Sharma T.R."/>
            <person name="Mohapatra T."/>
            <person name="Singh N.K."/>
            <person name="Messing J."/>
            <person name="Nelson A.B."/>
            <person name="Fuks G."/>
            <person name="Kavchok S."/>
            <person name="Keizer G."/>
            <person name="Linton E."/>
            <person name="Llaca V."/>
            <person name="Song R."/>
            <person name="Tanyolac B."/>
            <person name="Young S."/>
            <person name="Ho-Il K."/>
            <person name="Hahn J.H."/>
            <person name="Sangsakoo G."/>
            <person name="Vanavichit A."/>
            <person name="de Mattos Luiz.A.T."/>
            <person name="Zimmer P.D."/>
            <person name="Malone G."/>
            <person name="Dellagostin O."/>
            <person name="de Oliveira A.C."/>
            <person name="Bevan M."/>
            <person name="Bancroft I."/>
            <person name="Minx P."/>
            <person name="Cordum H."/>
            <person name="Wilson R."/>
            <person name="Cheng Z."/>
            <person name="Jin W."/>
            <person name="Jiang J."/>
            <person name="Leong S.A."/>
            <person name="Iwama H."/>
            <person name="Gojobori T."/>
            <person name="Itoh T."/>
            <person name="Niimura Y."/>
            <person name="Fujii Y."/>
            <person name="Habara T."/>
            <person name="Sakai H."/>
            <person name="Sato Y."/>
            <person name="Wilson G."/>
            <person name="Kumar K."/>
            <person name="McCouch S."/>
            <person name="Juretic N."/>
            <person name="Hoen D."/>
            <person name="Wright S."/>
            <person name="Bruskiewich R."/>
            <person name="Bureau T."/>
            <person name="Miyao A."/>
            <person name="Hirochika H."/>
            <person name="Nishikawa T."/>
            <person name="Kadowaki K."/>
            <person name="Sugiura M."/>
            <person name="Burr B."/>
            <person name="Sasaki T."/>
        </authorList>
    </citation>
    <scope>NUCLEOTIDE SEQUENCE [LARGE SCALE GENOMIC DNA]</scope>
    <source>
        <strain evidence="3">cv. Nipponbare</strain>
    </source>
</reference>
<dbReference type="AlphaFoldDB" id="Q6K2N6"/>
<name>Q6K2N6_ORYSJ</name>
<feature type="compositionally biased region" description="Basic and acidic residues" evidence="1">
    <location>
        <begin position="1"/>
        <end position="21"/>
    </location>
</feature>
<evidence type="ECO:0000313" key="2">
    <source>
        <dbReference type="EMBL" id="BAD23607.1"/>
    </source>
</evidence>
<feature type="region of interest" description="Disordered" evidence="1">
    <location>
        <begin position="74"/>
        <end position="99"/>
    </location>
</feature>
<accession>Q6K2N6</accession>
<protein>
    <submittedName>
        <fullName evidence="2">Uncharacterized protein</fullName>
    </submittedName>
</protein>
<dbReference type="EMBL" id="AP005811">
    <property type="protein sequence ID" value="BAD23607.1"/>
    <property type="molecule type" value="Genomic_DNA"/>
</dbReference>